<keyword evidence="7" id="KW-1185">Reference proteome</keyword>
<dbReference type="InterPro" id="IPR035466">
    <property type="entry name" value="GlmS/AgaS_SIS"/>
</dbReference>
<evidence type="ECO:0000256" key="3">
    <source>
        <dbReference type="ARBA" id="ARBA00016090"/>
    </source>
</evidence>
<feature type="domain" description="Glutamine amidotransferase type-2" evidence="4">
    <location>
        <begin position="2"/>
        <end position="216"/>
    </location>
</feature>
<dbReference type="InterPro" id="IPR005855">
    <property type="entry name" value="GFAT"/>
</dbReference>
<comment type="caution">
    <text evidence="6">The sequence shown here is derived from an EMBL/GenBank/DDBJ whole genome shotgun (WGS) entry which is preliminary data.</text>
</comment>
<dbReference type="CDD" id="cd00714">
    <property type="entry name" value="GFAT"/>
    <property type="match status" value="1"/>
</dbReference>
<comment type="catalytic activity">
    <reaction evidence="1">
        <text>D-fructose 6-phosphate + L-glutamine = D-glucosamine 6-phosphate + L-glutamate</text>
        <dbReference type="Rhea" id="RHEA:13237"/>
        <dbReference type="ChEBI" id="CHEBI:29985"/>
        <dbReference type="ChEBI" id="CHEBI:58359"/>
        <dbReference type="ChEBI" id="CHEBI:58725"/>
        <dbReference type="ChEBI" id="CHEBI:61527"/>
        <dbReference type="EC" id="2.6.1.16"/>
    </reaction>
</comment>
<gene>
    <name evidence="6" type="primary">glmS_2</name>
    <name evidence="6" type="ORF">GCM10022263_41430</name>
</gene>
<dbReference type="InterPro" id="IPR035490">
    <property type="entry name" value="GlmS/FrlB_SIS"/>
</dbReference>
<proteinExistence type="predicted"/>
<accession>A0ABP6WFZ4</accession>
<evidence type="ECO:0000256" key="2">
    <source>
        <dbReference type="ARBA" id="ARBA00012916"/>
    </source>
</evidence>
<dbReference type="Proteomes" id="UP001500301">
    <property type="component" value="Unassembled WGS sequence"/>
</dbReference>
<dbReference type="NCBIfam" id="TIGR01135">
    <property type="entry name" value="glmS"/>
    <property type="match status" value="1"/>
</dbReference>
<dbReference type="NCBIfam" id="NF001484">
    <property type="entry name" value="PRK00331.1"/>
    <property type="match status" value="1"/>
</dbReference>
<dbReference type="PROSITE" id="PS51464">
    <property type="entry name" value="SIS"/>
    <property type="match status" value="2"/>
</dbReference>
<protein>
    <recommendedName>
        <fullName evidence="3">Glutamine--fructose-6-phosphate aminotransferase [isomerizing]</fullName>
        <ecNumber evidence="2">2.6.1.16</ecNumber>
    </recommendedName>
</protein>
<name>A0ABP6WFZ4_9ACTN</name>
<dbReference type="EC" id="2.6.1.16" evidence="2"/>
<dbReference type="InterPro" id="IPR017932">
    <property type="entry name" value="GATase_2_dom"/>
</dbReference>
<evidence type="ECO:0000256" key="1">
    <source>
        <dbReference type="ARBA" id="ARBA00001031"/>
    </source>
</evidence>
<dbReference type="PANTHER" id="PTHR10937">
    <property type="entry name" value="GLUCOSAMINE--FRUCTOSE-6-PHOSPHATE AMINOTRANSFERASE, ISOMERIZING"/>
    <property type="match status" value="1"/>
</dbReference>
<dbReference type="PANTHER" id="PTHR10937:SF0">
    <property type="entry name" value="GLUTAMINE--FRUCTOSE-6-PHOSPHATE TRANSAMINASE (ISOMERIZING)"/>
    <property type="match status" value="1"/>
</dbReference>
<dbReference type="Pfam" id="PF01380">
    <property type="entry name" value="SIS"/>
    <property type="match status" value="2"/>
</dbReference>
<dbReference type="CDD" id="cd05008">
    <property type="entry name" value="SIS_GlmS_GlmD_1"/>
    <property type="match status" value="1"/>
</dbReference>
<evidence type="ECO:0000259" key="4">
    <source>
        <dbReference type="PROSITE" id="PS51278"/>
    </source>
</evidence>
<dbReference type="RefSeq" id="WP_218234730.1">
    <property type="nucleotide sequence ID" value="NZ_BAABBB010000026.1"/>
</dbReference>
<dbReference type="CDD" id="cd05009">
    <property type="entry name" value="SIS_GlmS_GlmD_2"/>
    <property type="match status" value="1"/>
</dbReference>
<dbReference type="InterPro" id="IPR001347">
    <property type="entry name" value="SIS_dom"/>
</dbReference>
<evidence type="ECO:0000313" key="6">
    <source>
        <dbReference type="EMBL" id="GAA3550138.1"/>
    </source>
</evidence>
<organism evidence="6 7">
    <name type="scientific">Nocardioides daeguensis</name>
    <dbReference type="NCBI Taxonomy" id="908359"/>
    <lineage>
        <taxon>Bacteria</taxon>
        <taxon>Bacillati</taxon>
        <taxon>Actinomycetota</taxon>
        <taxon>Actinomycetes</taxon>
        <taxon>Propionibacteriales</taxon>
        <taxon>Nocardioidaceae</taxon>
        <taxon>Nocardioides</taxon>
    </lineage>
</organism>
<evidence type="ECO:0000259" key="5">
    <source>
        <dbReference type="PROSITE" id="PS51464"/>
    </source>
</evidence>
<dbReference type="EMBL" id="BAABBB010000026">
    <property type="protein sequence ID" value="GAA3550138.1"/>
    <property type="molecule type" value="Genomic_DNA"/>
</dbReference>
<reference evidence="7" key="1">
    <citation type="journal article" date="2019" name="Int. J. Syst. Evol. Microbiol.">
        <title>The Global Catalogue of Microorganisms (GCM) 10K type strain sequencing project: providing services to taxonomists for standard genome sequencing and annotation.</title>
        <authorList>
            <consortium name="The Broad Institute Genomics Platform"/>
            <consortium name="The Broad Institute Genome Sequencing Center for Infectious Disease"/>
            <person name="Wu L."/>
            <person name="Ma J."/>
        </authorList>
    </citation>
    <scope>NUCLEOTIDE SEQUENCE [LARGE SCALE GENOMIC DNA]</scope>
    <source>
        <strain evidence="7">JCM 17460</strain>
    </source>
</reference>
<evidence type="ECO:0000313" key="7">
    <source>
        <dbReference type="Proteomes" id="UP001500301"/>
    </source>
</evidence>
<feature type="domain" description="SIS" evidence="5">
    <location>
        <begin position="294"/>
        <end position="433"/>
    </location>
</feature>
<dbReference type="InterPro" id="IPR047084">
    <property type="entry name" value="GFAT_N"/>
</dbReference>
<dbReference type="PROSITE" id="PS51278">
    <property type="entry name" value="GATASE_TYPE_2"/>
    <property type="match status" value="1"/>
</dbReference>
<dbReference type="Pfam" id="PF13522">
    <property type="entry name" value="GATase_6"/>
    <property type="match status" value="1"/>
</dbReference>
<feature type="domain" description="SIS" evidence="5">
    <location>
        <begin position="465"/>
        <end position="608"/>
    </location>
</feature>
<sequence>MCGIVGYIGTQQAAPLLLEGLTRLEHRGYDSAGLAVLGGSGLKVAKQAGRVRDLADGLPKRFGGKIGIGHTRWATHGPATDANAHPHTDEAGRVAVVHNGIIDNAAALRAELTAEGVVLASDTDTEVLAHLVARSSAKTLEQRIAEALGRIEGTYGIAVAHADFPDRLVVARNGSPLIIGVGDHEMHVASDLAALVRYTTTLAHLDDGEMATITAGGFTTYALGSIEGTGRPGLTATDRRAKEVDIDPEAYDAGEHDSFMHKELLEQPACAEAVLRGRLDERFGTGHLGGLNLDARELRAIRRVKILGCGSAYYVGQMGASLIEELARIPADAEAASEFRYRNPIVEPDTLYVAVSQSGETIDTLLAVQEIQRKGGRVIGLVNVVGSAIARQVDGGIYLHSGPEVAVASTKALTNMFLAFGMLAVQLGRVRDLSIADGKRLIAGLTRIPEQIDQVLATEADLALVAKRLAEAESLFFIGRVRGFPVAREGAQKFKEITYRHAEAYQTSELKHGPLALISPEVPTVAIVPDDELVERNVAALHEIAARGGPLVVITHESVDLGDLEGIVAGRIDVPRNERELDPILLTIPLQVLAYHAALELGHDIDKPRNLAKSVTVE</sequence>